<dbReference type="PANTHER" id="PTHR34781:SF2">
    <property type="entry name" value="TRANSMEMBRANE PROTEIN"/>
    <property type="match status" value="1"/>
</dbReference>
<reference evidence="3" key="1">
    <citation type="submission" date="2016-06" db="EMBL/GenBank/DDBJ databases">
        <title>Parallel loss of symbiosis genes in relatives of nitrogen-fixing non-legume Parasponia.</title>
        <authorList>
            <person name="Van Velzen R."/>
            <person name="Holmer R."/>
            <person name="Bu F."/>
            <person name="Rutten L."/>
            <person name="Van Zeijl A."/>
            <person name="Liu W."/>
            <person name="Santuari L."/>
            <person name="Cao Q."/>
            <person name="Sharma T."/>
            <person name="Shen D."/>
            <person name="Roswanjaya Y."/>
            <person name="Wardhani T."/>
            <person name="Kalhor M.S."/>
            <person name="Jansen J."/>
            <person name="Van den Hoogen J."/>
            <person name="Gungor B."/>
            <person name="Hartog M."/>
            <person name="Hontelez J."/>
            <person name="Verver J."/>
            <person name="Yang W.-C."/>
            <person name="Schijlen E."/>
            <person name="Repin R."/>
            <person name="Schilthuizen M."/>
            <person name="Schranz E."/>
            <person name="Heidstra R."/>
            <person name="Miyata K."/>
            <person name="Fedorova E."/>
            <person name="Kohlen W."/>
            <person name="Bisseling T."/>
            <person name="Smit S."/>
            <person name="Geurts R."/>
        </authorList>
    </citation>
    <scope>NUCLEOTIDE SEQUENCE [LARGE SCALE GENOMIC DNA]</scope>
    <source>
        <strain evidence="3">cv. RG33-2</strain>
    </source>
</reference>
<dbReference type="Proteomes" id="UP000237000">
    <property type="component" value="Unassembled WGS sequence"/>
</dbReference>
<gene>
    <name evidence="2" type="ORF">TorRG33x02_089190</name>
</gene>
<dbReference type="InParanoid" id="A0A2P5FC58"/>
<dbReference type="EMBL" id="JXTC01000045">
    <property type="protein sequence ID" value="PON95397.1"/>
    <property type="molecule type" value="Genomic_DNA"/>
</dbReference>
<sequence>MRAQDHHHDHQRHHSSRVLYELSSMIIHILKSPPLSIPFPSNHPHGHLGTTPSSASASASASASTRQSSALSQVSPAGFASLFLGISLALMLFGSVTFVIGFILMPLVMGLVLLFYAVEILFNLSELGRSILCPASSPSRTHVPAWNFS</sequence>
<accession>A0A2P5FC58</accession>
<name>A0A2P5FC58_TREOI</name>
<keyword evidence="1 2" id="KW-0812">Transmembrane</keyword>
<keyword evidence="3" id="KW-1185">Reference proteome</keyword>
<comment type="caution">
    <text evidence="2">The sequence shown here is derived from an EMBL/GenBank/DDBJ whole genome shotgun (WGS) entry which is preliminary data.</text>
</comment>
<feature type="transmembrane region" description="Helical" evidence="1">
    <location>
        <begin position="74"/>
        <end position="93"/>
    </location>
</feature>
<protein>
    <submittedName>
        <fullName evidence="2">Transmembrane protein</fullName>
    </submittedName>
</protein>
<keyword evidence="1" id="KW-1133">Transmembrane helix</keyword>
<dbReference type="OrthoDB" id="1936751at2759"/>
<feature type="transmembrane region" description="Helical" evidence="1">
    <location>
        <begin position="99"/>
        <end position="122"/>
    </location>
</feature>
<evidence type="ECO:0000313" key="3">
    <source>
        <dbReference type="Proteomes" id="UP000237000"/>
    </source>
</evidence>
<proteinExistence type="predicted"/>
<dbReference type="PANTHER" id="PTHR34781">
    <property type="entry name" value="TRANSMEMBRANE PROTEIN"/>
    <property type="match status" value="1"/>
</dbReference>
<keyword evidence="1" id="KW-0472">Membrane</keyword>
<organism evidence="2 3">
    <name type="scientific">Trema orientale</name>
    <name type="common">Charcoal tree</name>
    <name type="synonym">Celtis orientalis</name>
    <dbReference type="NCBI Taxonomy" id="63057"/>
    <lineage>
        <taxon>Eukaryota</taxon>
        <taxon>Viridiplantae</taxon>
        <taxon>Streptophyta</taxon>
        <taxon>Embryophyta</taxon>
        <taxon>Tracheophyta</taxon>
        <taxon>Spermatophyta</taxon>
        <taxon>Magnoliopsida</taxon>
        <taxon>eudicotyledons</taxon>
        <taxon>Gunneridae</taxon>
        <taxon>Pentapetalae</taxon>
        <taxon>rosids</taxon>
        <taxon>fabids</taxon>
        <taxon>Rosales</taxon>
        <taxon>Cannabaceae</taxon>
        <taxon>Trema</taxon>
    </lineage>
</organism>
<dbReference type="STRING" id="63057.A0A2P5FC58"/>
<evidence type="ECO:0000256" key="1">
    <source>
        <dbReference type="SAM" id="Phobius"/>
    </source>
</evidence>
<evidence type="ECO:0000313" key="2">
    <source>
        <dbReference type="EMBL" id="PON95397.1"/>
    </source>
</evidence>
<dbReference type="AlphaFoldDB" id="A0A2P5FC58"/>